<accession>W9RZQ0</accession>
<reference evidence="2" key="1">
    <citation type="submission" date="2013-01" db="EMBL/GenBank/DDBJ databases">
        <title>Draft Genome Sequence of a Mulberry Tree, Morus notabilis C.K. Schneid.</title>
        <authorList>
            <person name="He N."/>
            <person name="Zhao S."/>
        </authorList>
    </citation>
    <scope>NUCLEOTIDE SEQUENCE</scope>
</reference>
<dbReference type="EMBL" id="KE345325">
    <property type="protein sequence ID" value="EXC01250.1"/>
    <property type="molecule type" value="Genomic_DNA"/>
</dbReference>
<gene>
    <name evidence="1" type="ORF">L484_002812</name>
</gene>
<sequence>MVVQVWVVRNEVCRGVDEIDGGTTMRKLVWEGEAMIPEIYDDKVGVRRFGNGSAPTALDVGVAVDLRRRIFSLAAPSLPDDAVTAASPLVRAFCLMEWY</sequence>
<keyword evidence="2" id="KW-1185">Reference proteome</keyword>
<name>W9RZQ0_9ROSA</name>
<organism evidence="1 2">
    <name type="scientific">Morus notabilis</name>
    <dbReference type="NCBI Taxonomy" id="981085"/>
    <lineage>
        <taxon>Eukaryota</taxon>
        <taxon>Viridiplantae</taxon>
        <taxon>Streptophyta</taxon>
        <taxon>Embryophyta</taxon>
        <taxon>Tracheophyta</taxon>
        <taxon>Spermatophyta</taxon>
        <taxon>Magnoliopsida</taxon>
        <taxon>eudicotyledons</taxon>
        <taxon>Gunneridae</taxon>
        <taxon>Pentapetalae</taxon>
        <taxon>rosids</taxon>
        <taxon>fabids</taxon>
        <taxon>Rosales</taxon>
        <taxon>Moraceae</taxon>
        <taxon>Moreae</taxon>
        <taxon>Morus</taxon>
    </lineage>
</organism>
<evidence type="ECO:0000313" key="2">
    <source>
        <dbReference type="Proteomes" id="UP000030645"/>
    </source>
</evidence>
<evidence type="ECO:0000313" key="1">
    <source>
        <dbReference type="EMBL" id="EXC01250.1"/>
    </source>
</evidence>
<proteinExistence type="predicted"/>
<dbReference type="AlphaFoldDB" id="W9RZQ0"/>
<protein>
    <submittedName>
        <fullName evidence="1">Uncharacterized protein</fullName>
    </submittedName>
</protein>
<dbReference type="Proteomes" id="UP000030645">
    <property type="component" value="Unassembled WGS sequence"/>
</dbReference>